<dbReference type="AlphaFoldDB" id="A0A6J3LVJ6"/>
<keyword evidence="2" id="KW-1185">Reference proteome</keyword>
<gene>
    <name evidence="3" type="ORF">K489DRAFT_79036</name>
</gene>
<keyword evidence="1" id="KW-0732">Signal</keyword>
<evidence type="ECO:0000313" key="2">
    <source>
        <dbReference type="Proteomes" id="UP000504637"/>
    </source>
</evidence>
<dbReference type="GeneID" id="54366727"/>
<reference evidence="3" key="2">
    <citation type="submission" date="2020-04" db="EMBL/GenBank/DDBJ databases">
        <authorList>
            <consortium name="NCBI Genome Project"/>
        </authorList>
    </citation>
    <scope>NUCLEOTIDE SEQUENCE</scope>
    <source>
        <strain evidence="3">CBS 342.82</strain>
    </source>
</reference>
<evidence type="ECO:0000313" key="3">
    <source>
        <dbReference type="RefSeq" id="XP_033456345.1"/>
    </source>
</evidence>
<reference evidence="3" key="1">
    <citation type="submission" date="2020-01" db="EMBL/GenBank/DDBJ databases">
        <authorList>
            <consortium name="DOE Joint Genome Institute"/>
            <person name="Haridas S."/>
            <person name="Albert R."/>
            <person name="Binder M."/>
            <person name="Bloem J."/>
            <person name="Labutti K."/>
            <person name="Salamov A."/>
            <person name="Andreopoulos B."/>
            <person name="Baker S.E."/>
            <person name="Barry K."/>
            <person name="Bills G."/>
            <person name="Bluhm B.H."/>
            <person name="Cannon C."/>
            <person name="Castanera R."/>
            <person name="Culley D.E."/>
            <person name="Daum C."/>
            <person name="Ezra D."/>
            <person name="Gonzalez J.B."/>
            <person name="Henrissat B."/>
            <person name="Kuo A."/>
            <person name="Liang C."/>
            <person name="Lipzen A."/>
            <person name="Lutzoni F."/>
            <person name="Magnuson J."/>
            <person name="Mondo S."/>
            <person name="Nolan M."/>
            <person name="Ohm R."/>
            <person name="Pangilinan J."/>
            <person name="Park H.-J."/>
            <person name="Ramirez L."/>
            <person name="Alfaro M."/>
            <person name="Sun H."/>
            <person name="Tritt A."/>
            <person name="Yoshinaga Y."/>
            <person name="Zwiers L.-H."/>
            <person name="Turgeon B.G."/>
            <person name="Goodwin S.B."/>
            <person name="Spatafora J.W."/>
            <person name="Crous P.W."/>
            <person name="Grigoriev I.V."/>
        </authorList>
    </citation>
    <scope>NUCLEOTIDE SEQUENCE</scope>
    <source>
        <strain evidence="3">CBS 342.82</strain>
    </source>
</reference>
<proteinExistence type="predicted"/>
<name>A0A6J3LVJ6_9PEZI</name>
<accession>A0A6J3LVJ6</accession>
<protein>
    <recommendedName>
        <fullName evidence="4">Osmotin, thaumatin-like protein</fullName>
    </recommendedName>
</protein>
<dbReference type="RefSeq" id="XP_033456345.1">
    <property type="nucleotide sequence ID" value="XM_033608926.1"/>
</dbReference>
<feature type="chain" id="PRO_5026651905" description="Osmotin, thaumatin-like protein" evidence="1">
    <location>
        <begin position="21"/>
        <end position="273"/>
    </location>
</feature>
<reference evidence="3" key="3">
    <citation type="submission" date="2025-08" db="UniProtKB">
        <authorList>
            <consortium name="RefSeq"/>
        </authorList>
    </citation>
    <scope>IDENTIFICATION</scope>
    <source>
        <strain evidence="3">CBS 342.82</strain>
    </source>
</reference>
<feature type="signal peptide" evidence="1">
    <location>
        <begin position="1"/>
        <end position="20"/>
    </location>
</feature>
<evidence type="ECO:0000256" key="1">
    <source>
        <dbReference type="SAM" id="SignalP"/>
    </source>
</evidence>
<sequence length="273" mass="29577">MKFQLVQSAIMAFLAQSISAAVVIRQSKEASIYDMLGSNPTLVSNTTDYNGVFYQEHEDDPNEDSKVGGGAPFGCSTGNLCDYQPKRFNSFRWETQSTSQFRGGLHRISEPLCPPGTISKSYTYSYSYQVSVQAGPDLKQPLIAAIDKLGIRAGFSYTWGHAESSQYTVQCNDPKNNHPCVETFSPMIGVISGIGYSTVEVPGGKVCSRGDSSHMTIHIPVVQSSDCQGTSSTCGAQGIYDSCYYAGDYAKQLCPNRNLGTIPNGRVCPSNTF</sequence>
<organism evidence="3">
    <name type="scientific">Dissoconium aciculare CBS 342.82</name>
    <dbReference type="NCBI Taxonomy" id="1314786"/>
    <lineage>
        <taxon>Eukaryota</taxon>
        <taxon>Fungi</taxon>
        <taxon>Dikarya</taxon>
        <taxon>Ascomycota</taxon>
        <taxon>Pezizomycotina</taxon>
        <taxon>Dothideomycetes</taxon>
        <taxon>Dothideomycetidae</taxon>
        <taxon>Mycosphaerellales</taxon>
        <taxon>Dissoconiaceae</taxon>
        <taxon>Dissoconium</taxon>
    </lineage>
</organism>
<dbReference type="Proteomes" id="UP000504637">
    <property type="component" value="Unplaced"/>
</dbReference>
<dbReference type="OrthoDB" id="3689744at2759"/>
<evidence type="ECO:0008006" key="4">
    <source>
        <dbReference type="Google" id="ProtNLM"/>
    </source>
</evidence>